<dbReference type="GO" id="GO:0003724">
    <property type="term" value="F:RNA helicase activity"/>
    <property type="evidence" value="ECO:0007669"/>
    <property type="project" value="UniProtKB-EC"/>
</dbReference>
<comment type="caution">
    <text evidence="7">The sequence shown here is derived from an EMBL/GenBank/DDBJ whole genome shotgun (WGS) entry which is preliminary data.</text>
</comment>
<dbReference type="Pfam" id="PF00271">
    <property type="entry name" value="Helicase_C"/>
    <property type="match status" value="1"/>
</dbReference>
<proteinExistence type="inferred from homology"/>
<evidence type="ECO:0000313" key="8">
    <source>
        <dbReference type="Proteomes" id="UP001219934"/>
    </source>
</evidence>
<keyword evidence="3 5" id="KW-0067">ATP-binding</keyword>
<dbReference type="Gene3D" id="3.40.50.300">
    <property type="entry name" value="P-loop containing nucleotide triphosphate hydrolases"/>
    <property type="match status" value="1"/>
</dbReference>
<comment type="catalytic activity">
    <reaction evidence="5">
        <text>ATP + H2O = ADP + phosphate + H(+)</text>
        <dbReference type="Rhea" id="RHEA:13065"/>
        <dbReference type="ChEBI" id="CHEBI:15377"/>
        <dbReference type="ChEBI" id="CHEBI:15378"/>
        <dbReference type="ChEBI" id="CHEBI:30616"/>
        <dbReference type="ChEBI" id="CHEBI:43474"/>
        <dbReference type="ChEBI" id="CHEBI:456216"/>
        <dbReference type="EC" id="3.6.4.13"/>
    </reaction>
</comment>
<accession>A0AAD6AQ17</accession>
<dbReference type="Proteomes" id="UP001219934">
    <property type="component" value="Unassembled WGS sequence"/>
</dbReference>
<dbReference type="GO" id="GO:0016787">
    <property type="term" value="F:hydrolase activity"/>
    <property type="evidence" value="ECO:0007669"/>
    <property type="project" value="UniProtKB-KW"/>
</dbReference>
<dbReference type="EC" id="3.6.4.13" evidence="5"/>
<keyword evidence="4 5" id="KW-0694">RNA-binding</keyword>
<evidence type="ECO:0000313" key="7">
    <source>
        <dbReference type="EMBL" id="KAJ4928779.1"/>
    </source>
</evidence>
<evidence type="ECO:0000259" key="6">
    <source>
        <dbReference type="Pfam" id="PF00271"/>
    </source>
</evidence>
<evidence type="ECO:0000256" key="1">
    <source>
        <dbReference type="ARBA" id="ARBA00022741"/>
    </source>
</evidence>
<dbReference type="GO" id="GO:0005524">
    <property type="term" value="F:ATP binding"/>
    <property type="evidence" value="ECO:0007669"/>
    <property type="project" value="UniProtKB-UniRule"/>
</dbReference>
<comment type="similarity">
    <text evidence="5">Belongs to the DEAD box helicase family.</text>
</comment>
<feature type="non-terminal residue" evidence="7">
    <location>
        <position position="88"/>
    </location>
</feature>
<name>A0AAD6AQ17_9TELE</name>
<dbReference type="InterPro" id="IPR027417">
    <property type="entry name" value="P-loop_NTPase"/>
</dbReference>
<keyword evidence="2 5" id="KW-0378">Hydrolase</keyword>
<feature type="domain" description="Helicase C-terminal" evidence="6">
    <location>
        <begin position="18"/>
        <end position="72"/>
    </location>
</feature>
<reference evidence="7" key="1">
    <citation type="submission" date="2022-11" db="EMBL/GenBank/DDBJ databases">
        <title>Chromosome-level genome of Pogonophryne albipinna.</title>
        <authorList>
            <person name="Jo E."/>
        </authorList>
    </citation>
    <scope>NUCLEOTIDE SEQUENCE</scope>
    <source>
        <strain evidence="7">SGF0006</strain>
        <tissue evidence="7">Muscle</tissue>
    </source>
</reference>
<comment type="domain">
    <text evidence="5">The Q motif is unique to and characteristic of the DEAD box family of RNA helicases and controls ATP binding and hydrolysis.</text>
</comment>
<evidence type="ECO:0000256" key="3">
    <source>
        <dbReference type="ARBA" id="ARBA00022840"/>
    </source>
</evidence>
<evidence type="ECO:0000256" key="2">
    <source>
        <dbReference type="ARBA" id="ARBA00022801"/>
    </source>
</evidence>
<dbReference type="SUPFAM" id="SSF52540">
    <property type="entry name" value="P-loop containing nucleoside triphosphate hydrolases"/>
    <property type="match status" value="1"/>
</dbReference>
<dbReference type="PANTHER" id="PTHR24031">
    <property type="entry name" value="RNA HELICASE"/>
    <property type="match status" value="1"/>
</dbReference>
<evidence type="ECO:0000256" key="4">
    <source>
        <dbReference type="ARBA" id="ARBA00022884"/>
    </source>
</evidence>
<organism evidence="7 8">
    <name type="scientific">Pogonophryne albipinna</name>
    <dbReference type="NCBI Taxonomy" id="1090488"/>
    <lineage>
        <taxon>Eukaryota</taxon>
        <taxon>Metazoa</taxon>
        <taxon>Chordata</taxon>
        <taxon>Craniata</taxon>
        <taxon>Vertebrata</taxon>
        <taxon>Euteleostomi</taxon>
        <taxon>Actinopterygii</taxon>
        <taxon>Neopterygii</taxon>
        <taxon>Teleostei</taxon>
        <taxon>Neoteleostei</taxon>
        <taxon>Acanthomorphata</taxon>
        <taxon>Eupercaria</taxon>
        <taxon>Perciformes</taxon>
        <taxon>Notothenioidei</taxon>
        <taxon>Pogonophryne</taxon>
    </lineage>
</organism>
<gene>
    <name evidence="7" type="ORF">JOQ06_004404</name>
</gene>
<dbReference type="AlphaFoldDB" id="A0AAD6AQ17"/>
<keyword evidence="1 5" id="KW-0547">Nucleotide-binding</keyword>
<protein>
    <recommendedName>
        <fullName evidence="5">ATP-dependent RNA helicase</fullName>
        <ecNumber evidence="5">3.6.4.13</ecNumber>
    </recommendedName>
</protein>
<comment type="function">
    <text evidence="5">RNA helicase.</text>
</comment>
<sequence length="88" mass="10180">MEQYFIQQGGGPDSKSHQLSCVCLRGDRKPNERNTNLERFKKKEVRLLILINVNLPDEKQNYVHRIGRVGRAERMGLAISLVAMEKEK</sequence>
<dbReference type="GO" id="GO:0003723">
    <property type="term" value="F:RNA binding"/>
    <property type="evidence" value="ECO:0007669"/>
    <property type="project" value="UniProtKB-UniRule"/>
</dbReference>
<dbReference type="InterPro" id="IPR001650">
    <property type="entry name" value="Helicase_C-like"/>
</dbReference>
<evidence type="ECO:0000256" key="5">
    <source>
        <dbReference type="RuleBase" id="RU365068"/>
    </source>
</evidence>
<keyword evidence="8" id="KW-1185">Reference proteome</keyword>
<dbReference type="EMBL" id="JAPTMU010000017">
    <property type="protein sequence ID" value="KAJ4928779.1"/>
    <property type="molecule type" value="Genomic_DNA"/>
</dbReference>
<keyword evidence="5" id="KW-0347">Helicase</keyword>